<protein>
    <submittedName>
        <fullName evidence="1">Uncharacterized protein</fullName>
    </submittedName>
</protein>
<dbReference type="Proteomes" id="UP001212841">
    <property type="component" value="Unassembled WGS sequence"/>
</dbReference>
<evidence type="ECO:0000313" key="1">
    <source>
        <dbReference type="EMBL" id="KAJ3051717.1"/>
    </source>
</evidence>
<sequence>MTSNWTNAIPIPTQLQEKLKEAYHKYGSVNASLFAKTEMVVQSLTVAGWTERDRVYAPVIQQYANEGPTAFQVLNGQQGVGKSFFLRCLARALSLLFSDMHLLPVYFTYRAADTIQLPSELIHIALAQAGHSDFVDLVPSYSPANLGSIMRFIELKNLRIVLFLDEIQDVVKLPDVARVTQINKQLYSLQQWFARGIMTIVAGSSLFVPALFQKNLPASQHGIFPGYQGWQYTQWDSLTSVQCYPIITREDFEQACHCLVNPQTADYDSATWSLNFSSALGGDIEMTEAGGEQGKADSDRQEGLEISDALLDVLFTMTGGLLRRLNAQIIKLPRTASALGMPSLEERKESIRKEVQETQRTMAANPNLLDIYERLFDSLTPLLPDRLEDGDLFDLPLASPLGGIDTFTFFELADRNLIRLDQSAEGNIIGIGYPRPSIIYAMLQRKNLPKSDVSIADLWVARFVLDTLGISMEHIVLKALAGKTLHHPAGHVLSVASYQGRYLSTDVVQTGPTMMQKALDHLKVEAKGILVLCRNQGEIDAYETRIAQHNRRAKHLAKVAGLCVIDAVKGEVLRTYPHSLKGGGGDAVLVDSYCDILQIKMGGSKLGVGDILKRLKDTKEAMELLAEVHWPHATVPYRLHVLTTRELSDQVRRDLEKEAIVWGPEILGGIWQRAIREMVEKLNLAAYLG</sequence>
<keyword evidence="2" id="KW-1185">Reference proteome</keyword>
<name>A0AAD5SDB2_9FUNG</name>
<dbReference type="EMBL" id="JADGJD010000365">
    <property type="protein sequence ID" value="KAJ3051717.1"/>
    <property type="molecule type" value="Genomic_DNA"/>
</dbReference>
<evidence type="ECO:0000313" key="2">
    <source>
        <dbReference type="Proteomes" id="UP001212841"/>
    </source>
</evidence>
<dbReference type="SUPFAM" id="SSF52540">
    <property type="entry name" value="P-loop containing nucleoside triphosphate hydrolases"/>
    <property type="match status" value="1"/>
</dbReference>
<organism evidence="1 2">
    <name type="scientific">Rhizophlyctis rosea</name>
    <dbReference type="NCBI Taxonomy" id="64517"/>
    <lineage>
        <taxon>Eukaryota</taxon>
        <taxon>Fungi</taxon>
        <taxon>Fungi incertae sedis</taxon>
        <taxon>Chytridiomycota</taxon>
        <taxon>Chytridiomycota incertae sedis</taxon>
        <taxon>Chytridiomycetes</taxon>
        <taxon>Rhizophlyctidales</taxon>
        <taxon>Rhizophlyctidaceae</taxon>
        <taxon>Rhizophlyctis</taxon>
    </lineage>
</organism>
<reference evidence="1" key="1">
    <citation type="submission" date="2020-05" db="EMBL/GenBank/DDBJ databases">
        <title>Phylogenomic resolution of chytrid fungi.</title>
        <authorList>
            <person name="Stajich J.E."/>
            <person name="Amses K."/>
            <person name="Simmons R."/>
            <person name="Seto K."/>
            <person name="Myers J."/>
            <person name="Bonds A."/>
            <person name="Quandt C.A."/>
            <person name="Barry K."/>
            <person name="Liu P."/>
            <person name="Grigoriev I."/>
            <person name="Longcore J.E."/>
            <person name="James T.Y."/>
        </authorList>
    </citation>
    <scope>NUCLEOTIDE SEQUENCE</scope>
    <source>
        <strain evidence="1">JEL0318</strain>
    </source>
</reference>
<dbReference type="AlphaFoldDB" id="A0AAD5SDB2"/>
<dbReference type="InterPro" id="IPR027417">
    <property type="entry name" value="P-loop_NTPase"/>
</dbReference>
<accession>A0AAD5SDB2</accession>
<comment type="caution">
    <text evidence="1">The sequence shown here is derived from an EMBL/GenBank/DDBJ whole genome shotgun (WGS) entry which is preliminary data.</text>
</comment>
<gene>
    <name evidence="1" type="ORF">HK097_007261</name>
</gene>
<proteinExistence type="predicted"/>